<evidence type="ECO:0000313" key="3">
    <source>
        <dbReference type="EMBL" id="KAI0519425.1"/>
    </source>
</evidence>
<evidence type="ECO:0000259" key="2">
    <source>
        <dbReference type="Pfam" id="PF10453"/>
    </source>
</evidence>
<feature type="domain" description="FMR1-interacting protein 1 conserved" evidence="2">
    <location>
        <begin position="303"/>
        <end position="336"/>
    </location>
</feature>
<comment type="caution">
    <text evidence="3">The sequence shown here is derived from an EMBL/GenBank/DDBJ whole genome shotgun (WGS) entry which is preliminary data.</text>
</comment>
<dbReference type="PANTHER" id="PTHR13309">
    <property type="entry name" value="NUCLEAR FRAGILE X MENTAL RETARDATION PROTEIN INTERACTING PROTEIN 1"/>
    <property type="match status" value="1"/>
</dbReference>
<dbReference type="EMBL" id="JAGYWB010000006">
    <property type="protein sequence ID" value="KAI0519425.1"/>
    <property type="molecule type" value="Genomic_DNA"/>
</dbReference>
<dbReference type="PANTHER" id="PTHR13309:SF0">
    <property type="entry name" value="FMR1-INTERACTING PROTEIN NUFIP1"/>
    <property type="match status" value="1"/>
</dbReference>
<feature type="compositionally biased region" description="Polar residues" evidence="1">
    <location>
        <begin position="250"/>
        <end position="260"/>
    </location>
</feature>
<reference evidence="3" key="1">
    <citation type="journal article" date="2022" name="Front. Genet.">
        <title>Chromosome-Scale Assembly of the Dendrobium nobile Genome Provides Insights Into the Molecular Mechanism of the Biosynthesis of the Medicinal Active Ingredient of Dendrobium.</title>
        <authorList>
            <person name="Xu Q."/>
            <person name="Niu S.-C."/>
            <person name="Li K.-L."/>
            <person name="Zheng P.-J."/>
            <person name="Zhang X.-J."/>
            <person name="Jia Y."/>
            <person name="Liu Y."/>
            <person name="Niu Y.-X."/>
            <person name="Yu L.-H."/>
            <person name="Chen D.-F."/>
            <person name="Zhang G.-Q."/>
        </authorList>
    </citation>
    <scope>NUCLEOTIDE SEQUENCE</scope>
    <source>
        <tissue evidence="3">Leaf</tissue>
    </source>
</reference>
<proteinExistence type="predicted"/>
<protein>
    <recommendedName>
        <fullName evidence="2">FMR1-interacting protein 1 conserved domain-containing protein</fullName>
    </recommendedName>
</protein>
<name>A0A8T3BQB2_DENNO</name>
<feature type="region of interest" description="Disordered" evidence="1">
    <location>
        <begin position="190"/>
        <end position="299"/>
    </location>
</feature>
<dbReference type="InterPro" id="IPR019496">
    <property type="entry name" value="NUFIP1_cons_dom"/>
</dbReference>
<feature type="region of interest" description="Disordered" evidence="1">
    <location>
        <begin position="1"/>
        <end position="24"/>
    </location>
</feature>
<feature type="compositionally biased region" description="Low complexity" evidence="1">
    <location>
        <begin position="220"/>
        <end position="231"/>
    </location>
</feature>
<sequence length="569" mass="64029">MLPFLPPFPNQNQVQGGNDPSPNQFQISSSAALPNQFGFNNPQILMPAMRGFNNQNAVLGTLLAQHQLMQGLQNNFMGALLQQGIMPQFNGQQLNLLGALQSPNFMSLQQAGLLGRPPMGQNMNQMMGFSPNGLLCSQNPIFPPNSRLPLINSGNSNPGFLGNDNTHVGQSLSSSTGLETQIANQTLQDPILPSPLQDNKSNERQWPQLKHGQACGKYFSSNSSENVSSNNFKPKFNDQWKRKSSHLRLQKSQSYNSRNTWQKERPFTRNNQRGHRKRKEKNTNFSASSDSTSTMRKRPLSVVYSESEIQQWREARKKNFPTRTNIEKKLSPSKEEIDSRAKVRRQQLKEVLAKQAELGIEVAEIPSIYLTEPEDQTSKNVNVSEALNTNIETKSKLSTSKKRGRFRSNKRNAKRLKFRNEAAPAHEPVVKRREPILLRKLLNGDIRHDKCQLLQAFRFMVLNTFFNGVPDKPLLFPIVTTKDGVPEPEVFVEKKPFQDRIDSEANFLAKNGSDEEVETAKYSTVVGAVKGECDEDNDFDDASDVVCETIGEDFILHDGDKSEEGEITN</sequence>
<feature type="compositionally biased region" description="Polar residues" evidence="1">
    <location>
        <begin position="283"/>
        <end position="294"/>
    </location>
</feature>
<evidence type="ECO:0000313" key="4">
    <source>
        <dbReference type="Proteomes" id="UP000829196"/>
    </source>
</evidence>
<dbReference type="OrthoDB" id="273070at2759"/>
<organism evidence="3 4">
    <name type="scientific">Dendrobium nobile</name>
    <name type="common">Orchid</name>
    <dbReference type="NCBI Taxonomy" id="94219"/>
    <lineage>
        <taxon>Eukaryota</taxon>
        <taxon>Viridiplantae</taxon>
        <taxon>Streptophyta</taxon>
        <taxon>Embryophyta</taxon>
        <taxon>Tracheophyta</taxon>
        <taxon>Spermatophyta</taxon>
        <taxon>Magnoliopsida</taxon>
        <taxon>Liliopsida</taxon>
        <taxon>Asparagales</taxon>
        <taxon>Orchidaceae</taxon>
        <taxon>Epidendroideae</taxon>
        <taxon>Malaxideae</taxon>
        <taxon>Dendrobiinae</taxon>
        <taxon>Dendrobium</taxon>
    </lineage>
</organism>
<dbReference type="Pfam" id="PF10453">
    <property type="entry name" value="NUFIP1"/>
    <property type="match status" value="1"/>
</dbReference>
<dbReference type="GO" id="GO:0005634">
    <property type="term" value="C:nucleus"/>
    <property type="evidence" value="ECO:0007669"/>
    <property type="project" value="TreeGrafter"/>
</dbReference>
<dbReference type="GO" id="GO:0000492">
    <property type="term" value="P:box C/D snoRNP assembly"/>
    <property type="evidence" value="ECO:0007669"/>
    <property type="project" value="TreeGrafter"/>
</dbReference>
<gene>
    <name evidence="3" type="ORF">KFK09_006872</name>
</gene>
<dbReference type="Proteomes" id="UP000829196">
    <property type="component" value="Unassembled WGS sequence"/>
</dbReference>
<dbReference type="GO" id="GO:0003723">
    <property type="term" value="F:RNA binding"/>
    <property type="evidence" value="ECO:0007669"/>
    <property type="project" value="InterPro"/>
</dbReference>
<dbReference type="InterPro" id="IPR039136">
    <property type="entry name" value="NUFIP1-like"/>
</dbReference>
<accession>A0A8T3BQB2</accession>
<dbReference type="AlphaFoldDB" id="A0A8T3BQB2"/>
<keyword evidence="4" id="KW-1185">Reference proteome</keyword>
<feature type="compositionally biased region" description="Polar residues" evidence="1">
    <location>
        <begin position="10"/>
        <end position="24"/>
    </location>
</feature>
<evidence type="ECO:0000256" key="1">
    <source>
        <dbReference type="SAM" id="MobiDB-lite"/>
    </source>
</evidence>